<name>A0AAE7XLF9_9CAUD</name>
<evidence type="ECO:0000313" key="2">
    <source>
        <dbReference type="Proteomes" id="UP000827911"/>
    </source>
</evidence>
<organism evidence="1 2">
    <name type="scientific">Erwinia phage pEa_SNUABM_17</name>
    <dbReference type="NCBI Taxonomy" id="2869545"/>
    <lineage>
        <taxon>Viruses</taxon>
        <taxon>Duplodnaviria</taxon>
        <taxon>Heunggongvirae</taxon>
        <taxon>Uroviricota</taxon>
        <taxon>Caudoviricetes</taxon>
        <taxon>Alexandravirus</taxon>
        <taxon>Alexandravirus SNUABM17</taxon>
    </lineage>
</organism>
<accession>A0AAE7XLF9</accession>
<protein>
    <submittedName>
        <fullName evidence="1">Uncharacterized protein</fullName>
    </submittedName>
</protein>
<gene>
    <name evidence="1" type="ORF">pEaSNUABM17_00252</name>
</gene>
<proteinExistence type="predicted"/>
<dbReference type="EMBL" id="MZ443777">
    <property type="protein sequence ID" value="QZE57798.1"/>
    <property type="molecule type" value="Genomic_DNA"/>
</dbReference>
<reference evidence="1 2" key="1">
    <citation type="submission" date="2021-06" db="EMBL/GenBank/DDBJ databases">
        <title>Complete genome sequence of Erwinia phage pEa_SNUABM_17.</title>
        <authorList>
            <person name="Kim S.G."/>
            <person name="Park S.C."/>
        </authorList>
    </citation>
    <scope>NUCLEOTIDE SEQUENCE [LARGE SCALE GENOMIC DNA]</scope>
</reference>
<keyword evidence="2" id="KW-1185">Reference proteome</keyword>
<sequence length="158" mass="17862">MSNKLFGNTRYLIITDKELQAGLTVVASPKADTDTIDGLRLIVVYPGTMGKPDAYSVCAVGKATFTYYQRVLGEYDENQPIDTHIHFSDVRQIDLTMAHIDRVKRFRYGVHTTHEVTDTVITRADRVTTYEDLFVPVGQALDAFTTKQLQDELTRRCA</sequence>
<evidence type="ECO:0000313" key="1">
    <source>
        <dbReference type="EMBL" id="QZE57798.1"/>
    </source>
</evidence>
<dbReference type="Proteomes" id="UP000827911">
    <property type="component" value="Segment"/>
</dbReference>